<feature type="region of interest" description="Disordered" evidence="1">
    <location>
        <begin position="1"/>
        <end position="30"/>
    </location>
</feature>
<name>A0AAE3G9P6_9PSEU</name>
<dbReference type="Proteomes" id="UP001206128">
    <property type="component" value="Unassembled WGS sequence"/>
</dbReference>
<evidence type="ECO:0000313" key="2">
    <source>
        <dbReference type="EMBL" id="MCP2163464.1"/>
    </source>
</evidence>
<reference evidence="2" key="1">
    <citation type="submission" date="2022-06" db="EMBL/GenBank/DDBJ databases">
        <title>Genomic Encyclopedia of Archaeal and Bacterial Type Strains, Phase II (KMG-II): from individual species to whole genera.</title>
        <authorList>
            <person name="Goeker M."/>
        </authorList>
    </citation>
    <scope>NUCLEOTIDE SEQUENCE</scope>
    <source>
        <strain evidence="2">DSM 43935</strain>
    </source>
</reference>
<keyword evidence="3" id="KW-1185">Reference proteome</keyword>
<evidence type="ECO:0000313" key="3">
    <source>
        <dbReference type="Proteomes" id="UP001206128"/>
    </source>
</evidence>
<dbReference type="AlphaFoldDB" id="A0AAE3G9P6"/>
<comment type="caution">
    <text evidence="2">The sequence shown here is derived from an EMBL/GenBank/DDBJ whole genome shotgun (WGS) entry which is preliminary data.</text>
</comment>
<gene>
    <name evidence="2" type="ORF">LX83_000304</name>
</gene>
<proteinExistence type="predicted"/>
<dbReference type="EMBL" id="JAMTCK010000001">
    <property type="protein sequence ID" value="MCP2163464.1"/>
    <property type="molecule type" value="Genomic_DNA"/>
</dbReference>
<accession>A0AAE3G9P6</accession>
<sequence>MISLSPDKGVDSFNYHGKTPSSINVGKHPATKVEDSLQGTRVNTGLCNVFIAVSDSSAVQVIVTNSGATDTALACERAETVAEFADAKLP</sequence>
<organism evidence="2 3">
    <name type="scientific">Goodfellowiella coeruleoviolacea</name>
    <dbReference type="NCBI Taxonomy" id="334858"/>
    <lineage>
        <taxon>Bacteria</taxon>
        <taxon>Bacillati</taxon>
        <taxon>Actinomycetota</taxon>
        <taxon>Actinomycetes</taxon>
        <taxon>Pseudonocardiales</taxon>
        <taxon>Pseudonocardiaceae</taxon>
        <taxon>Goodfellowiella</taxon>
    </lineage>
</organism>
<evidence type="ECO:0000256" key="1">
    <source>
        <dbReference type="SAM" id="MobiDB-lite"/>
    </source>
</evidence>
<protein>
    <submittedName>
        <fullName evidence="2">Uncharacterized protein</fullName>
    </submittedName>
</protein>